<feature type="region of interest" description="Disordered" evidence="1">
    <location>
        <begin position="95"/>
        <end position="124"/>
    </location>
</feature>
<sequence length="195" mass="21851">MEIKDFTKGSDPKAEVSTRYMHLRKTFVQIASEASEFKEGYELIVKYANGIIVKLKEIKNKHESHENPSVPNEVIHDETIFVDSLNVTKVTVLKKKQPTSRSNSHPKSFLEKAKKKSKIQSPPAQTIQHDVSCLTGLQTPCPSFSAFTMTTPIGIVMVGIYTRDLVTVSVIVIEFFGIDTVDKDMSVSIDSFSRQ</sequence>
<protein>
    <submittedName>
        <fullName evidence="2">Uncharacterized protein</fullName>
    </submittedName>
</protein>
<dbReference type="Proteomes" id="UP001234989">
    <property type="component" value="Chromosome 2"/>
</dbReference>
<evidence type="ECO:0000256" key="1">
    <source>
        <dbReference type="SAM" id="MobiDB-lite"/>
    </source>
</evidence>
<gene>
    <name evidence="2" type="ORF">MTR67_007214</name>
</gene>
<name>A0AAF0PZ97_SOLVR</name>
<evidence type="ECO:0000313" key="3">
    <source>
        <dbReference type="Proteomes" id="UP001234989"/>
    </source>
</evidence>
<dbReference type="EMBL" id="CP133613">
    <property type="protein sequence ID" value="WMV13829.1"/>
    <property type="molecule type" value="Genomic_DNA"/>
</dbReference>
<accession>A0AAF0PZ97</accession>
<reference evidence="2" key="1">
    <citation type="submission" date="2023-08" db="EMBL/GenBank/DDBJ databases">
        <title>A de novo genome assembly of Solanum verrucosum Schlechtendal, a Mexican diploid species geographically isolated from the other diploid A-genome species in potato relatives.</title>
        <authorList>
            <person name="Hosaka K."/>
        </authorList>
    </citation>
    <scope>NUCLEOTIDE SEQUENCE</scope>
    <source>
        <tissue evidence="2">Young leaves</tissue>
    </source>
</reference>
<keyword evidence="3" id="KW-1185">Reference proteome</keyword>
<proteinExistence type="predicted"/>
<organism evidence="2 3">
    <name type="scientific">Solanum verrucosum</name>
    <dbReference type="NCBI Taxonomy" id="315347"/>
    <lineage>
        <taxon>Eukaryota</taxon>
        <taxon>Viridiplantae</taxon>
        <taxon>Streptophyta</taxon>
        <taxon>Embryophyta</taxon>
        <taxon>Tracheophyta</taxon>
        <taxon>Spermatophyta</taxon>
        <taxon>Magnoliopsida</taxon>
        <taxon>eudicotyledons</taxon>
        <taxon>Gunneridae</taxon>
        <taxon>Pentapetalae</taxon>
        <taxon>asterids</taxon>
        <taxon>lamiids</taxon>
        <taxon>Solanales</taxon>
        <taxon>Solanaceae</taxon>
        <taxon>Solanoideae</taxon>
        <taxon>Solaneae</taxon>
        <taxon>Solanum</taxon>
    </lineage>
</organism>
<dbReference type="AlphaFoldDB" id="A0AAF0PZ97"/>
<evidence type="ECO:0000313" key="2">
    <source>
        <dbReference type="EMBL" id="WMV13829.1"/>
    </source>
</evidence>